<dbReference type="GO" id="GO:0007059">
    <property type="term" value="P:chromosome segregation"/>
    <property type="evidence" value="ECO:0007669"/>
    <property type="project" value="TreeGrafter"/>
</dbReference>
<dbReference type="SUPFAM" id="SSF109709">
    <property type="entry name" value="KorB DNA-binding domain-like"/>
    <property type="match status" value="1"/>
</dbReference>
<organism evidence="3 4">
    <name type="scientific">Pseudomonas syringae pv. viburni</name>
    <dbReference type="NCBI Taxonomy" id="251703"/>
    <lineage>
        <taxon>Bacteria</taxon>
        <taxon>Pseudomonadati</taxon>
        <taxon>Pseudomonadota</taxon>
        <taxon>Gammaproteobacteria</taxon>
        <taxon>Pseudomonadales</taxon>
        <taxon>Pseudomonadaceae</taxon>
        <taxon>Pseudomonas</taxon>
    </lineage>
</organism>
<gene>
    <name evidence="3" type="ORF">ALO40_00384</name>
</gene>
<dbReference type="Gene3D" id="1.10.10.2830">
    <property type="match status" value="1"/>
</dbReference>
<dbReference type="PATRIC" id="fig|251703.9.peg.554"/>
<evidence type="ECO:0000313" key="3">
    <source>
        <dbReference type="EMBL" id="KPZ20217.1"/>
    </source>
</evidence>
<feature type="domain" description="RepB plasmid partition" evidence="2">
    <location>
        <begin position="121"/>
        <end position="302"/>
    </location>
</feature>
<dbReference type="AlphaFoldDB" id="A0A0N8TFV1"/>
<comment type="caution">
    <text evidence="3">The sequence shown here is derived from an EMBL/GenBank/DDBJ whole genome shotgun (WGS) entry which is preliminary data.</text>
</comment>
<keyword evidence="1" id="KW-0175">Coiled coil</keyword>
<dbReference type="InterPro" id="IPR050336">
    <property type="entry name" value="Chromosome_partition/occlusion"/>
</dbReference>
<name>A0A0N8TFV1_9PSED</name>
<dbReference type="GO" id="GO:0005694">
    <property type="term" value="C:chromosome"/>
    <property type="evidence" value="ECO:0007669"/>
    <property type="project" value="TreeGrafter"/>
</dbReference>
<evidence type="ECO:0000259" key="2">
    <source>
        <dbReference type="Pfam" id="PF07506"/>
    </source>
</evidence>
<feature type="coiled-coil region" evidence="1">
    <location>
        <begin position="236"/>
        <end position="263"/>
    </location>
</feature>
<reference evidence="3 4" key="1">
    <citation type="submission" date="2015-09" db="EMBL/GenBank/DDBJ databases">
        <title>Genome announcement of multiple Pseudomonas syringae strains.</title>
        <authorList>
            <person name="Thakur S."/>
            <person name="Wang P.W."/>
            <person name="Gong Y."/>
            <person name="Weir B.S."/>
            <person name="Guttman D.S."/>
        </authorList>
    </citation>
    <scope>NUCLEOTIDE SEQUENCE [LARGE SCALE GENOMIC DNA]</scope>
    <source>
        <strain evidence="3 4">ICMP3963</strain>
    </source>
</reference>
<dbReference type="SUPFAM" id="SSF110849">
    <property type="entry name" value="ParB/Sulfiredoxin"/>
    <property type="match status" value="1"/>
</dbReference>
<evidence type="ECO:0000256" key="1">
    <source>
        <dbReference type="SAM" id="Coils"/>
    </source>
</evidence>
<dbReference type="InterPro" id="IPR036086">
    <property type="entry name" value="ParB/Sulfiredoxin_sf"/>
</dbReference>
<dbReference type="PANTHER" id="PTHR33375:SF1">
    <property type="entry name" value="CHROMOSOME-PARTITIONING PROTEIN PARB-RELATED"/>
    <property type="match status" value="1"/>
</dbReference>
<sequence>MEWRRLVMSNRKLSPDKTQLIHVPNNAFLDECVRVEIINILPLKVLRPAVKESTKYHQILASIQDVGLVEPPAVTPAPGTSGQYFLLDGHLRIEVLKDLGELKVDCLVATDDDTYSYNKRTNRLSAVQSNKMIVRAMERGVSAERLGKALGLSPQTIRQRFRLLNGICPEVVTLLGDTDCPANVFNLLRQMKPLRQIEAAELMIGNKNLSVLLAKALLAATPPDQLVMIKKPPQDHQVSAESMARLERELAALQMQIKTVEEDYGPDVLHLTVIKGYLTKLLANAAVVRWLARHQPEYLKEFQSIAELTELPWADNGPEDDPQSTAAEG</sequence>
<proteinExistence type="predicted"/>
<evidence type="ECO:0000313" key="4">
    <source>
        <dbReference type="Proteomes" id="UP000050317"/>
    </source>
</evidence>
<dbReference type="Proteomes" id="UP000050317">
    <property type="component" value="Unassembled WGS sequence"/>
</dbReference>
<dbReference type="InterPro" id="IPR011111">
    <property type="entry name" value="Plasmid_RepB"/>
</dbReference>
<dbReference type="Pfam" id="PF07506">
    <property type="entry name" value="RepB"/>
    <property type="match status" value="1"/>
</dbReference>
<protein>
    <recommendedName>
        <fullName evidence="2">RepB plasmid partition domain-containing protein</fullName>
    </recommendedName>
</protein>
<dbReference type="Gene3D" id="3.90.1530.30">
    <property type="match status" value="1"/>
</dbReference>
<dbReference type="PANTHER" id="PTHR33375">
    <property type="entry name" value="CHROMOSOME-PARTITIONING PROTEIN PARB-RELATED"/>
    <property type="match status" value="1"/>
</dbReference>
<dbReference type="EMBL" id="LJRR01000108">
    <property type="protein sequence ID" value="KPZ20217.1"/>
    <property type="molecule type" value="Genomic_DNA"/>
</dbReference>
<accession>A0A0N8TFV1</accession>